<keyword evidence="2" id="KW-0663">Pyridoxal phosphate</keyword>
<dbReference type="OrthoDB" id="392000at2759"/>
<dbReference type="InterPro" id="IPR015421">
    <property type="entry name" value="PyrdxlP-dep_Trfase_major"/>
</dbReference>
<evidence type="ECO:0000256" key="2">
    <source>
        <dbReference type="ARBA" id="ARBA00022898"/>
    </source>
</evidence>
<dbReference type="GO" id="GO:0030170">
    <property type="term" value="F:pyridoxal phosphate binding"/>
    <property type="evidence" value="ECO:0007669"/>
    <property type="project" value="TreeGrafter"/>
</dbReference>
<dbReference type="AlphaFoldDB" id="A0A1Y1JM35"/>
<dbReference type="EMBL" id="BDQF01000013">
    <property type="protein sequence ID" value="GAW82525.1"/>
    <property type="molecule type" value="Genomic_DNA"/>
</dbReference>
<dbReference type="GO" id="GO:0005739">
    <property type="term" value="C:mitochondrion"/>
    <property type="evidence" value="ECO:0007669"/>
    <property type="project" value="TreeGrafter"/>
</dbReference>
<dbReference type="OMA" id="NENMRAH"/>
<dbReference type="InterPro" id="IPR015424">
    <property type="entry name" value="PyrdxlP-dep_Trfase"/>
</dbReference>
<organism evidence="4 5">
    <name type="scientific">Plasmodium gonderi</name>
    <dbReference type="NCBI Taxonomy" id="77519"/>
    <lineage>
        <taxon>Eukaryota</taxon>
        <taxon>Sar</taxon>
        <taxon>Alveolata</taxon>
        <taxon>Apicomplexa</taxon>
        <taxon>Aconoidasida</taxon>
        <taxon>Haemosporida</taxon>
        <taxon>Plasmodiidae</taxon>
        <taxon>Plasmodium</taxon>
        <taxon>Plasmodium (Plasmodium)</taxon>
    </lineage>
</organism>
<dbReference type="SUPFAM" id="SSF53383">
    <property type="entry name" value="PLP-dependent transferases"/>
    <property type="match status" value="1"/>
</dbReference>
<evidence type="ECO:0000259" key="3">
    <source>
        <dbReference type="Pfam" id="PF00464"/>
    </source>
</evidence>
<dbReference type="Gene3D" id="3.40.640.10">
    <property type="entry name" value="Type I PLP-dependent aspartate aminotransferase-like (Major domain)"/>
    <property type="match status" value="1"/>
</dbReference>
<dbReference type="InterPro" id="IPR049943">
    <property type="entry name" value="Ser_HO-MeTrfase-like"/>
</dbReference>
<comment type="caution">
    <text evidence="4">The sequence shown here is derived from an EMBL/GenBank/DDBJ whole genome shotgun (WGS) entry which is preliminary data.</text>
</comment>
<dbReference type="RefSeq" id="XP_028545114.1">
    <property type="nucleotide sequence ID" value="XM_028689313.1"/>
</dbReference>
<reference evidence="5" key="1">
    <citation type="submission" date="2017-04" db="EMBL/GenBank/DDBJ databases">
        <title>Plasmodium gonderi genome.</title>
        <authorList>
            <person name="Arisue N."/>
            <person name="Honma H."/>
            <person name="Kawai S."/>
            <person name="Tougan T."/>
            <person name="Tanabe K."/>
            <person name="Horii T."/>
        </authorList>
    </citation>
    <scope>NUCLEOTIDE SEQUENCE [LARGE SCALE GENOMIC DNA]</scope>
    <source>
        <strain evidence="5">ATCC 30045</strain>
    </source>
</reference>
<proteinExistence type="predicted"/>
<dbReference type="GO" id="GO:0032259">
    <property type="term" value="P:methylation"/>
    <property type="evidence" value="ECO:0007669"/>
    <property type="project" value="UniProtKB-KW"/>
</dbReference>
<dbReference type="InterPro" id="IPR015422">
    <property type="entry name" value="PyrdxlP-dep_Trfase_small"/>
</dbReference>
<dbReference type="PANTHER" id="PTHR11680">
    <property type="entry name" value="SERINE HYDROXYMETHYLTRANSFERASE"/>
    <property type="match status" value="1"/>
</dbReference>
<evidence type="ECO:0000313" key="4">
    <source>
        <dbReference type="EMBL" id="GAW82525.1"/>
    </source>
</evidence>
<dbReference type="GeneID" id="39749262"/>
<dbReference type="Proteomes" id="UP000195521">
    <property type="component" value="Unassembled WGS sequence"/>
</dbReference>
<evidence type="ECO:0000256" key="1">
    <source>
        <dbReference type="ARBA" id="ARBA00001933"/>
    </source>
</evidence>
<gene>
    <name evidence="4" type="ORF">PGO_125230</name>
</gene>
<dbReference type="Gene3D" id="3.90.1150.10">
    <property type="entry name" value="Aspartate Aminotransferase, domain 1"/>
    <property type="match status" value="1"/>
</dbReference>
<sequence length="499" mass="59192">MRNSRKRRRRRRMTHLFPSGVMCFIAHFHTFSAVKGTKCIREGCKNGNVKLKRYISYYSLQNQGSLKSVDDETFNLLLSNYKNKNCLNLSVSNNMIPKYLQEYFMYDLNKNLYFDRKHLKMIENTALSTFNLEPKYWGGVFSVNTTDDCRSSEIDDYFLLKLFRNFINYKAKIMNISFALSEEGGKNTESDPNACNIIENFYDIIHVRIKDRIDYEEIRKKYEAFKPQLMHIDETNNPYNFNYEFVNNLRGINKCIVITNMSNKASLISQNLIPSPFNYSDMVYTYYNENMRAHNCYIIFYKKGYKHVDKGGKLIQYEYEKKLKNSFFPNCVNNTIFSLLTSFKLMKNCEFKEYLSQSQENTFALFTHVNKNFFSIRYSKNSNFLNLNCRNCIFNVYEFHELCKELNIFFDILNPNKYAQTSFNIGTNYLTSIGLLQNDMKTVAEFINRTHYLYFSIKRQIKCSSIEFSQYLKCNNSEFPDMLSLSNDIYCFITSFPSM</sequence>
<comment type="cofactor">
    <cofactor evidence="1">
        <name>pyridoxal 5'-phosphate</name>
        <dbReference type="ChEBI" id="CHEBI:597326"/>
    </cofactor>
</comment>
<feature type="domain" description="Serine hydroxymethyltransferase-like" evidence="3">
    <location>
        <begin position="120"/>
        <end position="447"/>
    </location>
</feature>
<protein>
    <submittedName>
        <fullName evidence="4">Serine hydroxymethyltransferase</fullName>
    </submittedName>
</protein>
<keyword evidence="5" id="KW-1185">Reference proteome</keyword>
<dbReference type="GO" id="GO:0019264">
    <property type="term" value="P:glycine biosynthetic process from serine"/>
    <property type="evidence" value="ECO:0007669"/>
    <property type="project" value="TreeGrafter"/>
</dbReference>
<evidence type="ECO:0000313" key="5">
    <source>
        <dbReference type="Proteomes" id="UP000195521"/>
    </source>
</evidence>
<keyword evidence="4" id="KW-0808">Transferase</keyword>
<name>A0A1Y1JM35_PLAGO</name>
<dbReference type="UniPathway" id="UPA00193"/>
<dbReference type="PANTHER" id="PTHR11680:SF35">
    <property type="entry name" value="SERINE HYDROXYMETHYLTRANSFERASE 1"/>
    <property type="match status" value="1"/>
</dbReference>
<dbReference type="InterPro" id="IPR039429">
    <property type="entry name" value="SHMT-like_dom"/>
</dbReference>
<dbReference type="GO" id="GO:0035999">
    <property type="term" value="P:tetrahydrofolate interconversion"/>
    <property type="evidence" value="ECO:0007669"/>
    <property type="project" value="UniProtKB-UniPathway"/>
</dbReference>
<dbReference type="Pfam" id="PF00464">
    <property type="entry name" value="SHMT"/>
    <property type="match status" value="1"/>
</dbReference>
<keyword evidence="4" id="KW-0489">Methyltransferase</keyword>
<dbReference type="GO" id="GO:0008168">
    <property type="term" value="F:methyltransferase activity"/>
    <property type="evidence" value="ECO:0007669"/>
    <property type="project" value="UniProtKB-KW"/>
</dbReference>
<accession>A0A1Y1JM35</accession>